<dbReference type="GO" id="GO:0071897">
    <property type="term" value="P:DNA biosynthetic process"/>
    <property type="evidence" value="ECO:0007669"/>
    <property type="project" value="UniProtKB-ARBA"/>
</dbReference>
<dbReference type="PANTHER" id="PTHR47331:SF5">
    <property type="entry name" value="RIBONUCLEASE H"/>
    <property type="match status" value="1"/>
</dbReference>
<name>A0A0A9Z2N1_LYGHE</name>
<dbReference type="InterPro" id="IPR043502">
    <property type="entry name" value="DNA/RNA_pol_sf"/>
</dbReference>
<dbReference type="SUPFAM" id="SSF56672">
    <property type="entry name" value="DNA/RNA polymerases"/>
    <property type="match status" value="1"/>
</dbReference>
<accession>A0A0A9Z2N1</accession>
<feature type="region of interest" description="Disordered" evidence="1">
    <location>
        <begin position="299"/>
        <end position="327"/>
    </location>
</feature>
<evidence type="ECO:0000313" key="3">
    <source>
        <dbReference type="EMBL" id="JAG38101.1"/>
    </source>
</evidence>
<sequence length="852" mass="95835">MGPKKNQSAYDDAIARRNLIDTNLTRFENFVQSCDGDSSKIQELKLRLKKFEQLWDQFDEIQTAIELSPIAITAHEQGVRMTFENDYFRLASAAEAIISKTAPAVATNNARSQHDLFEECGVKLQPISIPKYNGNYEDWLAFSDIFKSMIHLNDKIPPLKKFYCLRNSLTGVAEGVIKNIEVTEGNYAGAWELLEKRFHNVKLITEKHVKALFDIPKVQRECGKELRSLLDNTQKHLQALETLNQPVDYWDTLLIHLLSSKFDPDTFKAWQEASPSTELPSFDDFLEFLTRRAQILESLPSKPTTSHQSPNSGKQNKGNESKGGSMSSKASQFNNACMLAQQQDTCALCKGSHIIFRCRRFLNLAPEARLKTTLKLNLCTNCLRSPHGENGTCPSRKCPFCPEFHNSLLHIDKSAGEEHSSIAELLDSPSKPVTSTVTHTVGHTDNQSSNIILSTAMVNIISTTGYPVGCRVLLDCGSQSNFITDSACKLLGLKRVRNYIPVGGINATTTQISHKVTATMKSRVSDYCVSAEWLVVPVITGRIPATPLKFDSDSQPADVVLADPLWNSPGGVDALIGAQYFWDILLSERVEWSVNQTVLQNTQLGYIVCGSSEYTGTDSASLCHIGTLNDLDKQIEAFWKIEEPSSGQRIHTGEDKACETHFSRTVSRDIQGKYTVQFPLKLDVSVLGNSRNAALRQFKSLESRLIKQPDLYKQYKDFMYEYERLGHMKEVPNIEEAGEYFIPHHAVRKESSTTTKLRVVFNASAKSDSGYSLNDTQMVGPTIQDGLFDILIRFRMNNYVVIADIEKMYRQTWIHPSQTKLQKIFWRDNPLKEIKVFELLTVTYGTTSAPFL</sequence>
<dbReference type="Pfam" id="PF03564">
    <property type="entry name" value="DUF1759"/>
    <property type="match status" value="1"/>
</dbReference>
<reference evidence="3" key="2">
    <citation type="submission" date="2014-07" db="EMBL/GenBank/DDBJ databases">
        <authorList>
            <person name="Hull J."/>
        </authorList>
    </citation>
    <scope>NUCLEOTIDE SEQUENCE</scope>
</reference>
<organism evidence="3">
    <name type="scientific">Lygus hesperus</name>
    <name type="common">Western plant bug</name>
    <dbReference type="NCBI Taxonomy" id="30085"/>
    <lineage>
        <taxon>Eukaryota</taxon>
        <taxon>Metazoa</taxon>
        <taxon>Ecdysozoa</taxon>
        <taxon>Arthropoda</taxon>
        <taxon>Hexapoda</taxon>
        <taxon>Insecta</taxon>
        <taxon>Pterygota</taxon>
        <taxon>Neoptera</taxon>
        <taxon>Paraneoptera</taxon>
        <taxon>Hemiptera</taxon>
        <taxon>Heteroptera</taxon>
        <taxon>Panheteroptera</taxon>
        <taxon>Cimicomorpha</taxon>
        <taxon>Miridae</taxon>
        <taxon>Mirini</taxon>
        <taxon>Lygus</taxon>
    </lineage>
</organism>
<gene>
    <name evidence="3" type="primary">Nipped-A_1</name>
    <name evidence="2" type="synonym">Nipped-A_7</name>
    <name evidence="2" type="ORF">CM83_41686</name>
    <name evidence="3" type="ORF">CM83_41691</name>
</gene>
<dbReference type="EMBL" id="GBHO01005503">
    <property type="protein sequence ID" value="JAG38101.1"/>
    <property type="molecule type" value="Transcribed_RNA"/>
</dbReference>
<feature type="non-terminal residue" evidence="3">
    <location>
        <position position="852"/>
    </location>
</feature>
<dbReference type="AlphaFoldDB" id="A0A0A9Z2N1"/>
<feature type="compositionally biased region" description="Polar residues" evidence="1">
    <location>
        <begin position="301"/>
        <end position="327"/>
    </location>
</feature>
<reference evidence="3" key="1">
    <citation type="journal article" date="2014" name="PLoS ONE">
        <title>Transcriptome-Based Identification of ABC Transporters in the Western Tarnished Plant Bug Lygus hesperus.</title>
        <authorList>
            <person name="Hull J.J."/>
            <person name="Chaney K."/>
            <person name="Geib S.M."/>
            <person name="Fabrick J.A."/>
            <person name="Brent C.S."/>
            <person name="Walsh D."/>
            <person name="Lavine L.C."/>
        </authorList>
    </citation>
    <scope>NUCLEOTIDE SEQUENCE</scope>
</reference>
<protein>
    <submittedName>
        <fullName evidence="3">Transcription-associated protein 1</fullName>
    </submittedName>
</protein>
<dbReference type="EMBL" id="GBHO01005506">
    <property type="protein sequence ID" value="JAG38098.1"/>
    <property type="molecule type" value="Transcribed_RNA"/>
</dbReference>
<dbReference type="PANTHER" id="PTHR47331">
    <property type="entry name" value="PHD-TYPE DOMAIN-CONTAINING PROTEIN"/>
    <property type="match status" value="1"/>
</dbReference>
<dbReference type="InterPro" id="IPR005312">
    <property type="entry name" value="DUF1759"/>
</dbReference>
<evidence type="ECO:0000313" key="2">
    <source>
        <dbReference type="EMBL" id="JAG38098.1"/>
    </source>
</evidence>
<evidence type="ECO:0000256" key="1">
    <source>
        <dbReference type="SAM" id="MobiDB-lite"/>
    </source>
</evidence>
<proteinExistence type="predicted"/>